<feature type="chain" id="PRO_5046498183" evidence="2">
    <location>
        <begin position="24"/>
        <end position="86"/>
    </location>
</feature>
<gene>
    <name evidence="3" type="ORF">SO694_00058167</name>
</gene>
<dbReference type="Proteomes" id="UP001363151">
    <property type="component" value="Unassembled WGS sequence"/>
</dbReference>
<keyword evidence="1" id="KW-0472">Membrane</keyword>
<comment type="caution">
    <text evidence="3">The sequence shown here is derived from an EMBL/GenBank/DDBJ whole genome shotgun (WGS) entry which is preliminary data.</text>
</comment>
<proteinExistence type="predicted"/>
<reference evidence="3 4" key="1">
    <citation type="submission" date="2024-03" db="EMBL/GenBank/DDBJ databases">
        <title>Aureococcus anophagefferens CCMP1851 and Kratosvirus quantuckense: Draft genome of a second virus-susceptible host strain in the model system.</title>
        <authorList>
            <person name="Chase E."/>
            <person name="Truchon A.R."/>
            <person name="Schepens W."/>
            <person name="Wilhelm S.W."/>
        </authorList>
    </citation>
    <scope>NUCLEOTIDE SEQUENCE [LARGE SCALE GENOMIC DNA]</scope>
    <source>
        <strain evidence="3 4">CCMP1851</strain>
    </source>
</reference>
<organism evidence="3 4">
    <name type="scientific">Aureococcus anophagefferens</name>
    <name type="common">Harmful bloom alga</name>
    <dbReference type="NCBI Taxonomy" id="44056"/>
    <lineage>
        <taxon>Eukaryota</taxon>
        <taxon>Sar</taxon>
        <taxon>Stramenopiles</taxon>
        <taxon>Ochrophyta</taxon>
        <taxon>Pelagophyceae</taxon>
        <taxon>Pelagomonadales</taxon>
        <taxon>Pelagomonadaceae</taxon>
        <taxon>Aureococcus</taxon>
    </lineage>
</organism>
<feature type="transmembrane region" description="Helical" evidence="1">
    <location>
        <begin position="59"/>
        <end position="79"/>
    </location>
</feature>
<name>A0ABR1FZ26_AURAN</name>
<keyword evidence="4" id="KW-1185">Reference proteome</keyword>
<keyword evidence="1" id="KW-1133">Transmembrane helix</keyword>
<keyword evidence="2" id="KW-0732">Signal</keyword>
<evidence type="ECO:0000313" key="3">
    <source>
        <dbReference type="EMBL" id="KAK7241462.1"/>
    </source>
</evidence>
<evidence type="ECO:0000256" key="2">
    <source>
        <dbReference type="SAM" id="SignalP"/>
    </source>
</evidence>
<keyword evidence="1" id="KW-0812">Transmembrane</keyword>
<dbReference type="EMBL" id="JBBJCI010000201">
    <property type="protein sequence ID" value="KAK7241462.1"/>
    <property type="molecule type" value="Genomic_DNA"/>
</dbReference>
<sequence>MLRSTLIACVLSVACAFVAPSHSVAPLRAATSMDMSVADAPELVTATNNFLVAASENDFGGYFFPVAGLTLLGAIITFLSPPLKDE</sequence>
<evidence type="ECO:0000256" key="1">
    <source>
        <dbReference type="SAM" id="Phobius"/>
    </source>
</evidence>
<protein>
    <submittedName>
        <fullName evidence="3">Uncharacterized protein</fullName>
    </submittedName>
</protein>
<feature type="signal peptide" evidence="2">
    <location>
        <begin position="1"/>
        <end position="23"/>
    </location>
</feature>
<accession>A0ABR1FZ26</accession>
<evidence type="ECO:0000313" key="4">
    <source>
        <dbReference type="Proteomes" id="UP001363151"/>
    </source>
</evidence>
<dbReference type="PROSITE" id="PS51257">
    <property type="entry name" value="PROKAR_LIPOPROTEIN"/>
    <property type="match status" value="1"/>
</dbReference>